<keyword evidence="2" id="KW-1185">Reference proteome</keyword>
<accession>A0ACC6NY46</accession>
<dbReference type="Proteomes" id="UP001364695">
    <property type="component" value="Unassembled WGS sequence"/>
</dbReference>
<proteinExistence type="predicted"/>
<sequence>MRIALDPFMHRHLSLEELPFKVAELGYEWMELSPRGDFLEWFKAPRVFPERVRRFKKALKDSGVKIASILPMYRWASNNEIERLAAVSHWQRALEICQEMEVDTMNSEFGRGPHPDGGSCYCCHTGSMIEACEHAWWRSMETLVPLFEKAGVNLHIEPHPEDWCETLQPAVDIIRTVNSPRVKFLYCAPHTYYFGDDTAAMLRECSDVLAHVHVGDTFNHRASSGLRYILNPPGTQARVHQHLNIGQGEVPWDAFFGTLAEIGFDGIMTACVFAWEDRADASGRFMRNEMQRYIDQYFHQGVKP</sequence>
<name>A0ACC6NY46_9BURK</name>
<reference evidence="1" key="1">
    <citation type="submission" date="2023-10" db="EMBL/GenBank/DDBJ databases">
        <title>Amphibacter perezi, gen. nov., sp. nov. a novel taxa of the family Comamonadaceae, class Betaproteobacteria isolated from the skin microbiota of Pelophylax perezi from different populations.</title>
        <authorList>
            <person name="Costa S."/>
            <person name="Proenca D.N."/>
            <person name="Lopes I."/>
            <person name="Morais P.V."/>
        </authorList>
    </citation>
    <scope>NUCLEOTIDE SEQUENCE</scope>
    <source>
        <strain evidence="1">SL12-8</strain>
    </source>
</reference>
<evidence type="ECO:0000313" key="2">
    <source>
        <dbReference type="Proteomes" id="UP001364695"/>
    </source>
</evidence>
<gene>
    <name evidence="1" type="ORF">RV045_00455</name>
</gene>
<protein>
    <submittedName>
        <fullName evidence="1">Sugar phosphate isomerase/epimerase</fullName>
    </submittedName>
</protein>
<organism evidence="1 2">
    <name type="scientific">Amphibiibacter pelophylacis</name>
    <dbReference type="NCBI Taxonomy" id="1799477"/>
    <lineage>
        <taxon>Bacteria</taxon>
        <taxon>Pseudomonadati</taxon>
        <taxon>Pseudomonadota</taxon>
        <taxon>Betaproteobacteria</taxon>
        <taxon>Burkholderiales</taxon>
        <taxon>Sphaerotilaceae</taxon>
        <taxon>Amphibiibacter</taxon>
    </lineage>
</organism>
<comment type="caution">
    <text evidence="1">The sequence shown here is derived from an EMBL/GenBank/DDBJ whole genome shotgun (WGS) entry which is preliminary data.</text>
</comment>
<dbReference type="EMBL" id="JAWDIE010000001">
    <property type="protein sequence ID" value="MEJ7136901.1"/>
    <property type="molecule type" value="Genomic_DNA"/>
</dbReference>
<evidence type="ECO:0000313" key="1">
    <source>
        <dbReference type="EMBL" id="MEJ7136901.1"/>
    </source>
</evidence>
<keyword evidence="1" id="KW-0413">Isomerase</keyword>